<dbReference type="KEGG" id="czh:H9X71_03405"/>
<name>A0A7L7Z3U5_9MICO</name>
<evidence type="ECO:0000313" key="4">
    <source>
        <dbReference type="Proteomes" id="UP000516660"/>
    </source>
</evidence>
<dbReference type="CDD" id="cd02440">
    <property type="entry name" value="AdoMet_MTases"/>
    <property type="match status" value="1"/>
</dbReference>
<sequence>MPTGCHIPAHRRRRAPADGPGPSHVPGRTEGRGACRFEEQAGHRPVNPLDEVAPLTVNSGTLPASPLDPTSPARVRLAPTAVPLREDPPGPATARALAGLAAPQAAPGWPTERALALGLALGDAGALPGGGRTADLWEALATLAAADLGLARTVEPHLDAIAILAQERAAGGADADGAAAGTGAGTGTWGVFAAEGGGDPLTAVPDPTTPDGVRLSGTKPWCSLAGSLTHALITAAGSDGTRGLFAVDLRHPGIEVVPGAWVARGLTEVPSGPLRLRDVPARRVGEPGWYLERAGFHWGGIGVAACWYGGAVGLARTLLAAASRAGADRLVLMHLGAVDAALDGARASLAEAAALVDRGRAEGEEGRLLAKRVRAVVARAVEETLTHVAHALGPAPLAQDAEHAKRVADLELYVRQHHAERDDASLGGALADARRRAAEAASAAAVAPAAAAAAAAVTAPAGSPARAVAFDAREPGVDADAWPADPRWDALPAPDLAGMTALLVISAHADDESIGAAGLMATAAALGVPVTLGIVTDGAASHPGSPTRTPAELVALRRDEARAALDAVAPDARLVLLGHPDGGIRERRDAVRDDLAALLADAVPGTWVAAPWRGDGHRDHRVTGEVVAELVRAMPAERGIRLVEYPVWMWHWAAPGDPRVPWAELRALPLDPAMRAAKSSAVRAHASQVVALSDAPEDRAVLQPGFLQHADRDREVLIMADAGPVPPAVDATAAPTAAERFDAAYARAEDPWRVTTRWYERRKRLATLAALPDERYGRALEIGCSIGVTTAGLAERVDALLAVDVAPTAVERAGARLADLPHVHVEVRDVGDDWPDGSFDLVVMSEVGYYLDDAAFDRVIAALPGALGAAGTLVACHWRHPEGDFRRTGDEVHARLAAVPGLHRLMRHEEDDFVLEVLSADPRSVAVRTGLR</sequence>
<evidence type="ECO:0000256" key="2">
    <source>
        <dbReference type="SAM" id="MobiDB-lite"/>
    </source>
</evidence>
<accession>A0A7L7Z3U5</accession>
<dbReference type="InterPro" id="IPR029063">
    <property type="entry name" value="SAM-dependent_MTases_sf"/>
</dbReference>
<dbReference type="PANTHER" id="PTHR12993">
    <property type="entry name" value="N-ACETYLGLUCOSAMINYL-PHOSPHATIDYLINOSITOL DE-N-ACETYLASE-RELATED"/>
    <property type="match status" value="1"/>
</dbReference>
<dbReference type="SUPFAM" id="SSF56645">
    <property type="entry name" value="Acyl-CoA dehydrogenase NM domain-like"/>
    <property type="match status" value="1"/>
</dbReference>
<dbReference type="SUPFAM" id="SSF102588">
    <property type="entry name" value="LmbE-like"/>
    <property type="match status" value="1"/>
</dbReference>
<dbReference type="GO" id="GO:0008757">
    <property type="term" value="F:S-adenosylmethionine-dependent methyltransferase activity"/>
    <property type="evidence" value="ECO:0007669"/>
    <property type="project" value="InterPro"/>
</dbReference>
<dbReference type="Pfam" id="PF05401">
    <property type="entry name" value="NodS"/>
    <property type="match status" value="1"/>
</dbReference>
<dbReference type="GO" id="GO:0016137">
    <property type="term" value="P:glycoside metabolic process"/>
    <property type="evidence" value="ECO:0007669"/>
    <property type="project" value="UniProtKB-ARBA"/>
</dbReference>
<protein>
    <submittedName>
        <fullName evidence="3">PIG-L family deacetylase</fullName>
    </submittedName>
</protein>
<dbReference type="InterPro" id="IPR008715">
    <property type="entry name" value="SAM-MeTfrase_NodS-like"/>
</dbReference>
<dbReference type="SUPFAM" id="SSF53335">
    <property type="entry name" value="S-adenosyl-L-methionine-dependent methyltransferases"/>
    <property type="match status" value="1"/>
</dbReference>
<dbReference type="Gene3D" id="3.40.50.150">
    <property type="entry name" value="Vaccinia Virus protein VP39"/>
    <property type="match status" value="1"/>
</dbReference>
<dbReference type="InterPro" id="IPR024078">
    <property type="entry name" value="LmbE-like_dom_sf"/>
</dbReference>
<dbReference type="Gene3D" id="2.40.110.10">
    <property type="entry name" value="Butyryl-CoA Dehydrogenase, subunit A, domain 2"/>
    <property type="match status" value="1"/>
</dbReference>
<keyword evidence="4" id="KW-1185">Reference proteome</keyword>
<feature type="compositionally biased region" description="Basic and acidic residues" evidence="2">
    <location>
        <begin position="27"/>
        <end position="42"/>
    </location>
</feature>
<dbReference type="GO" id="GO:0016627">
    <property type="term" value="F:oxidoreductase activity, acting on the CH-CH group of donors"/>
    <property type="evidence" value="ECO:0007669"/>
    <property type="project" value="InterPro"/>
</dbReference>
<dbReference type="GO" id="GO:0009312">
    <property type="term" value="P:oligosaccharide biosynthetic process"/>
    <property type="evidence" value="ECO:0007669"/>
    <property type="project" value="InterPro"/>
</dbReference>
<dbReference type="InterPro" id="IPR003737">
    <property type="entry name" value="GlcNAc_PI_deacetylase-related"/>
</dbReference>
<feature type="region of interest" description="Disordered" evidence="2">
    <location>
        <begin position="1"/>
        <end position="49"/>
    </location>
</feature>
<dbReference type="InterPro" id="IPR046373">
    <property type="entry name" value="Acyl-CoA_Oxase/DH_mid-dom_sf"/>
</dbReference>
<dbReference type="GO" id="GO:0016811">
    <property type="term" value="F:hydrolase activity, acting on carbon-nitrogen (but not peptide) bonds, in linear amides"/>
    <property type="evidence" value="ECO:0007669"/>
    <property type="project" value="TreeGrafter"/>
</dbReference>
<dbReference type="PANTHER" id="PTHR12993:SF29">
    <property type="entry name" value="BLR3841 PROTEIN"/>
    <property type="match status" value="1"/>
</dbReference>
<dbReference type="Pfam" id="PF02585">
    <property type="entry name" value="PIG-L"/>
    <property type="match status" value="1"/>
</dbReference>
<dbReference type="AlphaFoldDB" id="A0A7L7Z3U5"/>
<keyword evidence="1" id="KW-0862">Zinc</keyword>
<dbReference type="InterPro" id="IPR009100">
    <property type="entry name" value="AcylCoA_DH/oxidase_NM_dom_sf"/>
</dbReference>
<evidence type="ECO:0000256" key="1">
    <source>
        <dbReference type="ARBA" id="ARBA00022833"/>
    </source>
</evidence>
<organism evidence="3 4">
    <name type="scientific">Clavibacter zhangzhiyongii</name>
    <dbReference type="NCBI Taxonomy" id="2768071"/>
    <lineage>
        <taxon>Bacteria</taxon>
        <taxon>Bacillati</taxon>
        <taxon>Actinomycetota</taxon>
        <taxon>Actinomycetes</taxon>
        <taxon>Micrococcales</taxon>
        <taxon>Microbacteriaceae</taxon>
        <taxon>Clavibacter</taxon>
    </lineage>
</organism>
<dbReference type="Gene3D" id="3.40.50.10320">
    <property type="entry name" value="LmbE-like"/>
    <property type="match status" value="1"/>
</dbReference>
<dbReference type="EMBL" id="CP061274">
    <property type="protein sequence ID" value="QOD44408.1"/>
    <property type="molecule type" value="Genomic_DNA"/>
</dbReference>
<reference evidence="3 4" key="1">
    <citation type="submission" date="2020-08" db="EMBL/GenBank/DDBJ databases">
        <title>Description of Clavibacter zhangzhiyonge sp. nov., a phytopathogenic actinobacterium isolated from barley seeds, causing leaf brown spot and decline.</title>
        <authorList>
            <person name="Tian Q."/>
            <person name="Chuan J."/>
            <person name="Zhao W."/>
            <person name="Li X."/>
        </authorList>
    </citation>
    <scope>NUCLEOTIDE SEQUENCE [LARGE SCALE GENOMIC DNA]</scope>
    <source>
        <strain evidence="3 4">DM1</strain>
    </source>
</reference>
<dbReference type="Proteomes" id="UP000516660">
    <property type="component" value="Chromosome"/>
</dbReference>
<evidence type="ECO:0000313" key="3">
    <source>
        <dbReference type="EMBL" id="QOD44408.1"/>
    </source>
</evidence>
<proteinExistence type="predicted"/>
<gene>
    <name evidence="3" type="ORF">H9X71_03405</name>
</gene>